<dbReference type="InterPro" id="IPR021886">
    <property type="entry name" value="MgsA_C"/>
</dbReference>
<dbReference type="EMBL" id="AP019368">
    <property type="protein sequence ID" value="BBH53705.1"/>
    <property type="molecule type" value="Genomic_DNA"/>
</dbReference>
<dbReference type="GO" id="GO:0000731">
    <property type="term" value="P:DNA synthesis involved in DNA repair"/>
    <property type="evidence" value="ECO:0007669"/>
    <property type="project" value="TreeGrafter"/>
</dbReference>
<organism evidence="8 9">
    <name type="scientific">Fluviispira sanaruensis</name>
    <dbReference type="NCBI Taxonomy" id="2493639"/>
    <lineage>
        <taxon>Bacteria</taxon>
        <taxon>Pseudomonadati</taxon>
        <taxon>Bdellovibrionota</taxon>
        <taxon>Oligoflexia</taxon>
        <taxon>Silvanigrellales</taxon>
        <taxon>Silvanigrellaceae</taxon>
        <taxon>Fluviispira</taxon>
    </lineage>
</organism>
<dbReference type="Gene3D" id="3.40.50.300">
    <property type="entry name" value="P-loop containing nucleotide triphosphate hydrolases"/>
    <property type="match status" value="1"/>
</dbReference>
<gene>
    <name evidence="8" type="ORF">JCM31447_21520</name>
</gene>
<dbReference type="AlphaFoldDB" id="A0A4P2VVW4"/>
<reference evidence="8 9" key="1">
    <citation type="submission" date="2018-12" db="EMBL/GenBank/DDBJ databases">
        <title>Rubrispira sanarue gen. nov., sp., nov., a member of the order Silvanigrellales, isolated from a brackish lake in Hamamatsu Japan.</title>
        <authorList>
            <person name="Maejima Y."/>
            <person name="Iino T."/>
            <person name="Muraguchi Y."/>
            <person name="Fukuda K."/>
            <person name="Nojiri H."/>
            <person name="Ohkuma M."/>
            <person name="Moriuchi R."/>
            <person name="Dohra H."/>
            <person name="Kimbara K."/>
            <person name="Shintani M."/>
        </authorList>
    </citation>
    <scope>NUCLEOTIDE SEQUENCE [LARGE SCALE GENOMIC DNA]</scope>
    <source>
        <strain evidence="8 9">RF1110005</strain>
    </source>
</reference>
<evidence type="ECO:0000256" key="1">
    <source>
        <dbReference type="ARBA" id="ARBA00002393"/>
    </source>
</evidence>
<dbReference type="InterPro" id="IPR008921">
    <property type="entry name" value="DNA_pol3_clamp-load_cplx_C"/>
</dbReference>
<dbReference type="SUPFAM" id="SSF52540">
    <property type="entry name" value="P-loop containing nucleoside triphosphate hydrolases"/>
    <property type="match status" value="1"/>
</dbReference>
<evidence type="ECO:0000256" key="2">
    <source>
        <dbReference type="ARBA" id="ARBA00008959"/>
    </source>
</evidence>
<dbReference type="Proteomes" id="UP000291236">
    <property type="component" value="Chromosome"/>
</dbReference>
<dbReference type="Pfam" id="PF16193">
    <property type="entry name" value="AAA_assoc_2"/>
    <property type="match status" value="1"/>
</dbReference>
<dbReference type="InterPro" id="IPR051314">
    <property type="entry name" value="AAA_ATPase_RarA/MGS1/WRNIP1"/>
</dbReference>
<dbReference type="InterPro" id="IPR027417">
    <property type="entry name" value="P-loop_NTPase"/>
</dbReference>
<dbReference type="CDD" id="cd00009">
    <property type="entry name" value="AAA"/>
    <property type="match status" value="1"/>
</dbReference>
<dbReference type="SUPFAM" id="SSF48019">
    <property type="entry name" value="post-AAA+ oligomerization domain-like"/>
    <property type="match status" value="1"/>
</dbReference>
<evidence type="ECO:0000259" key="7">
    <source>
        <dbReference type="SMART" id="SM00382"/>
    </source>
</evidence>
<dbReference type="PROSITE" id="PS00690">
    <property type="entry name" value="DEAH_ATP_HELICASE"/>
    <property type="match status" value="1"/>
</dbReference>
<dbReference type="Pfam" id="PF12002">
    <property type="entry name" value="MgsA_C"/>
    <property type="match status" value="1"/>
</dbReference>
<dbReference type="GO" id="GO:0003677">
    <property type="term" value="F:DNA binding"/>
    <property type="evidence" value="ECO:0007669"/>
    <property type="project" value="InterPro"/>
</dbReference>
<dbReference type="KEGG" id="sbf:JCM31447_21520"/>
<evidence type="ECO:0000256" key="6">
    <source>
        <dbReference type="ARBA" id="ARBA00022840"/>
    </source>
</evidence>
<sequence length="427" mass="48752">MIITDKKEKGLLSERLRPSLAKQNYLLGSAKKIWERDLKQWRNSHKFHIILWGPPGSGKTTLARMLGEDSGIHFVTLSAVRDGVKEIKNAVEKNPGALIFIDEIHRLSRNQQDILLPILEYSEAWIIGATTESPTTELSPPILSRVRSIYITPLNEDDITQGLLHGYEFLKNNEEEFQNKSFDEFKINKQIIPKISQMSGGDLRFALNLFENIIHCKTEDEENDVFKNSLKAFTNKNHYDFISAMIKSMRGSDPDAALFYAITALDKGEDPIFIARRCVIFASEDVGNADPQALSLAVNAYKAIECIGMPEGRIPLAQVVTYLASTMKSNKAYLAIERVRNWRKQAEENGYSLQPPNEITIKGKSQYKYPHNFENSFVYFDYLPKDISKIKQKERVAAYLPSDYGTELRLKNRLADLWKKPNKVENN</sequence>
<proteinExistence type="inferred from homology"/>
<dbReference type="Pfam" id="PF00004">
    <property type="entry name" value="AAA"/>
    <property type="match status" value="1"/>
</dbReference>
<dbReference type="PANTHER" id="PTHR13779:SF7">
    <property type="entry name" value="ATPASE WRNIP1"/>
    <property type="match status" value="1"/>
</dbReference>
<evidence type="ECO:0000256" key="3">
    <source>
        <dbReference type="ARBA" id="ARBA00020776"/>
    </source>
</evidence>
<keyword evidence="5" id="KW-0378">Hydrolase</keyword>
<evidence type="ECO:0000256" key="4">
    <source>
        <dbReference type="ARBA" id="ARBA00022741"/>
    </source>
</evidence>
<dbReference type="Gene3D" id="1.20.272.10">
    <property type="match status" value="1"/>
</dbReference>
<dbReference type="FunFam" id="1.20.272.10:FF:000001">
    <property type="entry name" value="Putative AAA family ATPase"/>
    <property type="match status" value="1"/>
</dbReference>
<dbReference type="OrthoDB" id="5288243at2"/>
<keyword evidence="9" id="KW-1185">Reference proteome</keyword>
<comment type="function">
    <text evidence="1">DNA-dependent ATPase that plays important roles in cellular responses to stalled DNA replication processes.</text>
</comment>
<feature type="domain" description="AAA+ ATPase" evidence="7">
    <location>
        <begin position="45"/>
        <end position="156"/>
    </location>
</feature>
<evidence type="ECO:0000313" key="9">
    <source>
        <dbReference type="Proteomes" id="UP000291236"/>
    </source>
</evidence>
<accession>A0A4P2VVW4</accession>
<protein>
    <recommendedName>
        <fullName evidence="3">Replication-associated recombination protein A</fullName>
    </recommendedName>
</protein>
<dbReference type="GO" id="GO:0006261">
    <property type="term" value="P:DNA-templated DNA replication"/>
    <property type="evidence" value="ECO:0007669"/>
    <property type="project" value="TreeGrafter"/>
</dbReference>
<dbReference type="InterPro" id="IPR003959">
    <property type="entry name" value="ATPase_AAA_core"/>
</dbReference>
<comment type="similarity">
    <text evidence="2">Belongs to the AAA ATPase family. RarA/MGS1/WRNIP1 subfamily.</text>
</comment>
<name>A0A4P2VVW4_FLUSA</name>
<dbReference type="GO" id="GO:0017116">
    <property type="term" value="F:single-stranded DNA helicase activity"/>
    <property type="evidence" value="ECO:0007669"/>
    <property type="project" value="TreeGrafter"/>
</dbReference>
<dbReference type="RefSeq" id="WP_130610094.1">
    <property type="nucleotide sequence ID" value="NZ_AP019368.1"/>
</dbReference>
<evidence type="ECO:0000313" key="8">
    <source>
        <dbReference type="EMBL" id="BBH53705.1"/>
    </source>
</evidence>
<dbReference type="Gene3D" id="1.10.8.60">
    <property type="match status" value="1"/>
</dbReference>
<dbReference type="InterPro" id="IPR003593">
    <property type="entry name" value="AAA+_ATPase"/>
</dbReference>
<dbReference type="GO" id="GO:0008047">
    <property type="term" value="F:enzyme activator activity"/>
    <property type="evidence" value="ECO:0007669"/>
    <property type="project" value="TreeGrafter"/>
</dbReference>
<dbReference type="SMART" id="SM00382">
    <property type="entry name" value="AAA"/>
    <property type="match status" value="1"/>
</dbReference>
<dbReference type="InterPro" id="IPR032423">
    <property type="entry name" value="AAA_assoc_2"/>
</dbReference>
<dbReference type="GO" id="GO:0005524">
    <property type="term" value="F:ATP binding"/>
    <property type="evidence" value="ECO:0007669"/>
    <property type="project" value="UniProtKB-KW"/>
</dbReference>
<dbReference type="GO" id="GO:0016887">
    <property type="term" value="F:ATP hydrolysis activity"/>
    <property type="evidence" value="ECO:0007669"/>
    <property type="project" value="InterPro"/>
</dbReference>
<dbReference type="InterPro" id="IPR002464">
    <property type="entry name" value="DNA/RNA_helicase_DEAH_CS"/>
</dbReference>
<keyword evidence="4" id="KW-0547">Nucleotide-binding</keyword>
<dbReference type="PANTHER" id="PTHR13779">
    <property type="entry name" value="WERNER HELICASE-INTERACTING PROTEIN 1 FAMILY MEMBER"/>
    <property type="match status" value="1"/>
</dbReference>
<evidence type="ECO:0000256" key="5">
    <source>
        <dbReference type="ARBA" id="ARBA00022801"/>
    </source>
</evidence>
<dbReference type="Gene3D" id="1.10.3710.10">
    <property type="entry name" value="DNA polymerase III clamp loader subunits, C-terminal domain"/>
    <property type="match status" value="1"/>
</dbReference>
<keyword evidence="6" id="KW-0067">ATP-binding</keyword>